<comment type="similarity">
    <text evidence="3">Belongs to the pectinesterase family.</text>
</comment>
<feature type="signal peptide" evidence="10">
    <location>
        <begin position="1"/>
        <end position="28"/>
    </location>
</feature>
<feature type="chain" id="PRO_5036515304" description="Pectinesterase" evidence="10">
    <location>
        <begin position="29"/>
        <end position="358"/>
    </location>
</feature>
<comment type="catalytic activity">
    <reaction evidence="8 10">
        <text>[(1-&gt;4)-alpha-D-galacturonosyl methyl ester](n) + n H2O = [(1-&gt;4)-alpha-D-galacturonosyl](n) + n methanol + n H(+)</text>
        <dbReference type="Rhea" id="RHEA:22380"/>
        <dbReference type="Rhea" id="RHEA-COMP:14570"/>
        <dbReference type="Rhea" id="RHEA-COMP:14573"/>
        <dbReference type="ChEBI" id="CHEBI:15377"/>
        <dbReference type="ChEBI" id="CHEBI:15378"/>
        <dbReference type="ChEBI" id="CHEBI:17790"/>
        <dbReference type="ChEBI" id="CHEBI:140522"/>
        <dbReference type="ChEBI" id="CHEBI:140523"/>
        <dbReference type="EC" id="3.1.1.11"/>
    </reaction>
</comment>
<evidence type="ECO:0000313" key="12">
    <source>
        <dbReference type="EMBL" id="KAG6415999.1"/>
    </source>
</evidence>
<dbReference type="Proteomes" id="UP000298416">
    <property type="component" value="Unassembled WGS sequence"/>
</dbReference>
<dbReference type="PANTHER" id="PTHR31321:SF87">
    <property type="entry name" value="PECTINESTERASE 63-RELATED"/>
    <property type="match status" value="1"/>
</dbReference>
<keyword evidence="6 10" id="KW-0378">Hydrolase</keyword>
<dbReference type="AlphaFoldDB" id="A0A8X8XN71"/>
<protein>
    <recommendedName>
        <fullName evidence="4 10">Pectinesterase</fullName>
        <ecNumber evidence="4 10">3.1.1.11</ecNumber>
    </recommendedName>
</protein>
<dbReference type="InterPro" id="IPR033131">
    <property type="entry name" value="Pectinesterase_Asp_AS"/>
</dbReference>
<comment type="subcellular location">
    <subcellularLocation>
        <location evidence="1">Secreted</location>
    </subcellularLocation>
</comment>
<dbReference type="GO" id="GO:0005576">
    <property type="term" value="C:extracellular region"/>
    <property type="evidence" value="ECO:0007669"/>
    <property type="project" value="UniProtKB-SubCell"/>
</dbReference>
<proteinExistence type="inferred from homology"/>
<keyword evidence="5" id="KW-0964">Secreted</keyword>
<dbReference type="InterPro" id="IPR012334">
    <property type="entry name" value="Pectin_lyas_fold"/>
</dbReference>
<evidence type="ECO:0000256" key="5">
    <source>
        <dbReference type="ARBA" id="ARBA00022525"/>
    </source>
</evidence>
<dbReference type="EMBL" id="PNBA02000008">
    <property type="protein sequence ID" value="KAG6415999.1"/>
    <property type="molecule type" value="Genomic_DNA"/>
</dbReference>
<dbReference type="GO" id="GO:0045490">
    <property type="term" value="P:pectin catabolic process"/>
    <property type="evidence" value="ECO:0007669"/>
    <property type="project" value="UniProtKB-UniRule"/>
</dbReference>
<evidence type="ECO:0000256" key="3">
    <source>
        <dbReference type="ARBA" id="ARBA00008891"/>
    </source>
</evidence>
<evidence type="ECO:0000256" key="7">
    <source>
        <dbReference type="ARBA" id="ARBA00023085"/>
    </source>
</evidence>
<dbReference type="Gene3D" id="2.160.20.10">
    <property type="entry name" value="Single-stranded right-handed beta-helix, Pectin lyase-like"/>
    <property type="match status" value="1"/>
</dbReference>
<evidence type="ECO:0000259" key="11">
    <source>
        <dbReference type="Pfam" id="PF01095"/>
    </source>
</evidence>
<dbReference type="OrthoDB" id="2019149at2759"/>
<dbReference type="PROSITE" id="PS00503">
    <property type="entry name" value="PECTINESTERASE_2"/>
    <property type="match status" value="1"/>
</dbReference>
<evidence type="ECO:0000256" key="10">
    <source>
        <dbReference type="RuleBase" id="RU000589"/>
    </source>
</evidence>
<comment type="caution">
    <text evidence="12">The sequence shown here is derived from an EMBL/GenBank/DDBJ whole genome shotgun (WGS) entry which is preliminary data.</text>
</comment>
<evidence type="ECO:0000313" key="13">
    <source>
        <dbReference type="Proteomes" id="UP000298416"/>
    </source>
</evidence>
<evidence type="ECO:0000256" key="1">
    <source>
        <dbReference type="ARBA" id="ARBA00004613"/>
    </source>
</evidence>
<name>A0A8X8XN71_SALSN</name>
<gene>
    <name evidence="12" type="ORF">SASPL_123420</name>
</gene>
<dbReference type="InterPro" id="IPR011050">
    <property type="entry name" value="Pectin_lyase_fold/virulence"/>
</dbReference>
<feature type="domain" description="Pectinesterase catalytic" evidence="11">
    <location>
        <begin position="70"/>
        <end position="347"/>
    </location>
</feature>
<evidence type="ECO:0000256" key="2">
    <source>
        <dbReference type="ARBA" id="ARBA00005184"/>
    </source>
</evidence>
<reference evidence="12" key="1">
    <citation type="submission" date="2018-01" db="EMBL/GenBank/DDBJ databases">
        <authorList>
            <person name="Mao J.F."/>
        </authorList>
    </citation>
    <scope>NUCLEOTIDE SEQUENCE</scope>
    <source>
        <strain evidence="12">Huo1</strain>
        <tissue evidence="12">Leaf</tissue>
    </source>
</reference>
<dbReference type="GO" id="GO:0042545">
    <property type="term" value="P:cell wall modification"/>
    <property type="evidence" value="ECO:0007669"/>
    <property type="project" value="UniProtKB-UniRule"/>
</dbReference>
<keyword evidence="13" id="KW-1185">Reference proteome</keyword>
<evidence type="ECO:0000256" key="9">
    <source>
        <dbReference type="PROSITE-ProRule" id="PRU10040"/>
    </source>
</evidence>
<dbReference type="SUPFAM" id="SSF51126">
    <property type="entry name" value="Pectin lyase-like"/>
    <property type="match status" value="1"/>
</dbReference>
<dbReference type="EC" id="3.1.1.11" evidence="4 10"/>
<dbReference type="Pfam" id="PF01095">
    <property type="entry name" value="Pectinesterase"/>
    <property type="match status" value="1"/>
</dbReference>
<reference evidence="12" key="2">
    <citation type="submission" date="2020-08" db="EMBL/GenBank/DDBJ databases">
        <title>Plant Genome Project.</title>
        <authorList>
            <person name="Zhang R.-G."/>
        </authorList>
    </citation>
    <scope>NUCLEOTIDE SEQUENCE</scope>
    <source>
        <strain evidence="12">Huo1</strain>
        <tissue evidence="12">Leaf</tissue>
    </source>
</reference>
<sequence>MQGSKVKMKMSFVFAVVILFSLPIIVRSDDAIPADKAQLGSWFDKQLAVKKPMAMGGGGPPKVIRVGIGGQFKTVTEAITSIPVGNAQRVVVSIAPGNYTEKITIPSDKPFVTLYGDPKNMPVLAFAGTAAKYGTVDSATLTVESEHFMGVNLKVVNSAPRPDGKRVGAQASAVRVGGDASVFYNCKFYGYQDTVFDYKGRHLFKDCYIEGTVDFIFGSARSLYLNCEIHVIPGDGNAIITAHARNDAKEDTGFSFVHCSISGTAPNAVLGRSWFPYPRVVFALCDISNVIIPEGWSNNFHPETNSTVYFGEFNNRGPGANMEKRVTFAKKLTPAEANPFITLAYIEASTWLLPPARI</sequence>
<dbReference type="InterPro" id="IPR000070">
    <property type="entry name" value="Pectinesterase_cat"/>
</dbReference>
<evidence type="ECO:0000256" key="6">
    <source>
        <dbReference type="ARBA" id="ARBA00022801"/>
    </source>
</evidence>
<keyword evidence="10" id="KW-0732">Signal</keyword>
<keyword evidence="7 10" id="KW-0063">Aspartyl esterase</keyword>
<evidence type="ECO:0000256" key="8">
    <source>
        <dbReference type="ARBA" id="ARBA00047928"/>
    </source>
</evidence>
<feature type="active site" evidence="9">
    <location>
        <position position="214"/>
    </location>
</feature>
<dbReference type="GO" id="GO:0030599">
    <property type="term" value="F:pectinesterase activity"/>
    <property type="evidence" value="ECO:0007669"/>
    <property type="project" value="UniProtKB-UniRule"/>
</dbReference>
<comment type="pathway">
    <text evidence="2 10">Glycan metabolism; pectin degradation; 2-dehydro-3-deoxy-D-gluconate from pectin: step 1/5.</text>
</comment>
<dbReference type="PANTHER" id="PTHR31321">
    <property type="entry name" value="ACYL-COA THIOESTER HYDROLASE YBHC-RELATED"/>
    <property type="match status" value="1"/>
</dbReference>
<evidence type="ECO:0000256" key="4">
    <source>
        <dbReference type="ARBA" id="ARBA00013229"/>
    </source>
</evidence>
<organism evidence="12">
    <name type="scientific">Salvia splendens</name>
    <name type="common">Scarlet sage</name>
    <dbReference type="NCBI Taxonomy" id="180675"/>
    <lineage>
        <taxon>Eukaryota</taxon>
        <taxon>Viridiplantae</taxon>
        <taxon>Streptophyta</taxon>
        <taxon>Embryophyta</taxon>
        <taxon>Tracheophyta</taxon>
        <taxon>Spermatophyta</taxon>
        <taxon>Magnoliopsida</taxon>
        <taxon>eudicotyledons</taxon>
        <taxon>Gunneridae</taxon>
        <taxon>Pentapetalae</taxon>
        <taxon>asterids</taxon>
        <taxon>lamiids</taxon>
        <taxon>Lamiales</taxon>
        <taxon>Lamiaceae</taxon>
        <taxon>Nepetoideae</taxon>
        <taxon>Mentheae</taxon>
        <taxon>Salviinae</taxon>
        <taxon>Salvia</taxon>
        <taxon>Salvia subgen. Calosphace</taxon>
        <taxon>core Calosphace</taxon>
    </lineage>
</organism>
<accession>A0A8X8XN71</accession>